<reference evidence="1 2" key="1">
    <citation type="submission" date="2018-06" db="EMBL/GenBank/DDBJ databases">
        <title>Genomic Encyclopedia of Type Strains, Phase IV (KMG-IV): sequencing the most valuable type-strain genomes for metagenomic binning, comparative biology and taxonomic classification.</title>
        <authorList>
            <person name="Goeker M."/>
        </authorList>
    </citation>
    <scope>NUCLEOTIDE SEQUENCE [LARGE SCALE GENOMIC DNA]</scope>
    <source>
        <strain evidence="1 2">DSM 25619</strain>
    </source>
</reference>
<dbReference type="AlphaFoldDB" id="A0A366DC46"/>
<gene>
    <name evidence="1" type="ORF">DFR47_1382</name>
</gene>
<evidence type="ECO:0000313" key="1">
    <source>
        <dbReference type="EMBL" id="RBO86828.1"/>
    </source>
</evidence>
<keyword evidence="2" id="KW-1185">Reference proteome</keyword>
<evidence type="ECO:0000313" key="2">
    <source>
        <dbReference type="Proteomes" id="UP000252893"/>
    </source>
</evidence>
<dbReference type="EMBL" id="QNRH01000038">
    <property type="protein sequence ID" value="RBO86828.1"/>
    <property type="molecule type" value="Genomic_DNA"/>
</dbReference>
<dbReference type="OrthoDB" id="8452569at2"/>
<dbReference type="Proteomes" id="UP000252893">
    <property type="component" value="Unassembled WGS sequence"/>
</dbReference>
<organism evidence="1 2">
    <name type="scientific">Pseudochrobactrum asaccharolyticum</name>
    <dbReference type="NCBI Taxonomy" id="354351"/>
    <lineage>
        <taxon>Bacteria</taxon>
        <taxon>Pseudomonadati</taxon>
        <taxon>Pseudomonadota</taxon>
        <taxon>Alphaproteobacteria</taxon>
        <taxon>Hyphomicrobiales</taxon>
        <taxon>Brucellaceae</taxon>
        <taxon>Pseudochrobactrum</taxon>
    </lineage>
</organism>
<name>A0A366DC46_9HYPH</name>
<accession>A0A366DC46</accession>
<sequence>MPFTKSDYLGSYTPSQLDTLQSAYNEVCHILNRCPLTDENREVLARTVIRVYEQGQKDPHIIARKIAEIEELLF</sequence>
<comment type="caution">
    <text evidence="1">The sequence shown here is derived from an EMBL/GenBank/DDBJ whole genome shotgun (WGS) entry which is preliminary data.</text>
</comment>
<protein>
    <submittedName>
        <fullName evidence="1">Uncharacterized protein</fullName>
    </submittedName>
</protein>
<proteinExistence type="predicted"/>